<dbReference type="AlphaFoldDB" id="A0A6A4PJS7"/>
<dbReference type="GO" id="GO:0016757">
    <property type="term" value="F:glycosyltransferase activity"/>
    <property type="evidence" value="ECO:0007669"/>
    <property type="project" value="InterPro"/>
</dbReference>
<dbReference type="EMBL" id="WOCE01000013">
    <property type="protein sequence ID" value="KAE9601785.1"/>
    <property type="molecule type" value="Genomic_DNA"/>
</dbReference>
<evidence type="ECO:0000313" key="1">
    <source>
        <dbReference type="EMBL" id="KAE9601785.1"/>
    </source>
</evidence>
<keyword evidence="1" id="KW-0808">Transferase</keyword>
<name>A0A6A4PJS7_LUPAL</name>
<gene>
    <name evidence="1" type="ORF">Lalb_Chr13g0301491</name>
</gene>
<protein>
    <submittedName>
        <fullName evidence="1">Putative xylogalacturonan beta-1,3-xylosyltransferase</fullName>
    </submittedName>
</protein>
<dbReference type="PANTHER" id="PTHR11062:SF124">
    <property type="entry name" value="XYLOGALACTURONAN BETA-1,3-XYLOSYLTRANSFERASE"/>
    <property type="match status" value="1"/>
</dbReference>
<organism evidence="1 2">
    <name type="scientific">Lupinus albus</name>
    <name type="common">White lupine</name>
    <name type="synonym">Lupinus termis</name>
    <dbReference type="NCBI Taxonomy" id="3870"/>
    <lineage>
        <taxon>Eukaryota</taxon>
        <taxon>Viridiplantae</taxon>
        <taxon>Streptophyta</taxon>
        <taxon>Embryophyta</taxon>
        <taxon>Tracheophyta</taxon>
        <taxon>Spermatophyta</taxon>
        <taxon>Magnoliopsida</taxon>
        <taxon>eudicotyledons</taxon>
        <taxon>Gunneridae</taxon>
        <taxon>Pentapetalae</taxon>
        <taxon>rosids</taxon>
        <taxon>fabids</taxon>
        <taxon>Fabales</taxon>
        <taxon>Fabaceae</taxon>
        <taxon>Papilionoideae</taxon>
        <taxon>50 kb inversion clade</taxon>
        <taxon>genistoids sensu lato</taxon>
        <taxon>core genistoids</taxon>
        <taxon>Genisteae</taxon>
        <taxon>Lupinus</taxon>
    </lineage>
</organism>
<dbReference type="Proteomes" id="UP000447434">
    <property type="component" value="Chromosome 13"/>
</dbReference>
<dbReference type="InterPro" id="IPR004263">
    <property type="entry name" value="Exostosin"/>
</dbReference>
<reference evidence="2" key="1">
    <citation type="journal article" date="2020" name="Nat. Commun.">
        <title>Genome sequence of the cluster root forming white lupin.</title>
        <authorList>
            <person name="Hufnagel B."/>
            <person name="Marques A."/>
            <person name="Soriano A."/>
            <person name="Marques L."/>
            <person name="Divol F."/>
            <person name="Doumas P."/>
            <person name="Sallet E."/>
            <person name="Mancinotti D."/>
            <person name="Carrere S."/>
            <person name="Marande W."/>
            <person name="Arribat S."/>
            <person name="Keller J."/>
            <person name="Huneau C."/>
            <person name="Blein T."/>
            <person name="Aime D."/>
            <person name="Laguerre M."/>
            <person name="Taylor J."/>
            <person name="Schubert V."/>
            <person name="Nelson M."/>
            <person name="Geu-Flores F."/>
            <person name="Crespi M."/>
            <person name="Gallardo-Guerrero K."/>
            <person name="Delaux P.-M."/>
            <person name="Salse J."/>
            <person name="Berges H."/>
            <person name="Guyot R."/>
            <person name="Gouzy J."/>
            <person name="Peret B."/>
        </authorList>
    </citation>
    <scope>NUCLEOTIDE SEQUENCE [LARGE SCALE GENOMIC DNA]</scope>
    <source>
        <strain evidence="2">cv. Amiga</strain>
    </source>
</reference>
<dbReference type="OrthoDB" id="1709134at2759"/>
<sequence length="165" mass="19371">MEEGLAQARALIHEAILSRNYISKKRHIFIPKGSIYWNPHAFHQSHIEMLKGFKVWVYKEGEQPLMHYGPVNDIYAIEGQFMDEMDNDKNPFKAKHPDEAHIFFLPFSVANVVHYVNKPRRSQYDYEPERLQWLVEDYISTISAKFLIGIEAVVQTIFCFHVMTG</sequence>
<accession>A0A6A4PJS7</accession>
<evidence type="ECO:0000313" key="2">
    <source>
        <dbReference type="Proteomes" id="UP000447434"/>
    </source>
</evidence>
<dbReference type="PANTHER" id="PTHR11062">
    <property type="entry name" value="EXOSTOSIN HEPARAN SULFATE GLYCOSYLTRANSFERASE -RELATED"/>
    <property type="match status" value="1"/>
</dbReference>
<comment type="caution">
    <text evidence="1">The sequence shown here is derived from an EMBL/GenBank/DDBJ whole genome shotgun (WGS) entry which is preliminary data.</text>
</comment>
<keyword evidence="2" id="KW-1185">Reference proteome</keyword>
<proteinExistence type="predicted"/>